<gene>
    <name evidence="2" type="ORF">QWJ08_18835</name>
</gene>
<keyword evidence="3" id="KW-1185">Reference proteome</keyword>
<accession>A0ABT7Y5S5</accession>
<feature type="transmembrane region" description="Helical" evidence="1">
    <location>
        <begin position="20"/>
        <end position="39"/>
    </location>
</feature>
<name>A0ABT7Y5S5_9VIBR</name>
<evidence type="ECO:0008006" key="4">
    <source>
        <dbReference type="Google" id="ProtNLM"/>
    </source>
</evidence>
<dbReference type="RefSeq" id="WP_289963466.1">
    <property type="nucleotide sequence ID" value="NZ_JAUEOZ010000002.1"/>
</dbReference>
<evidence type="ECO:0000256" key="1">
    <source>
        <dbReference type="SAM" id="Phobius"/>
    </source>
</evidence>
<protein>
    <recommendedName>
        <fullName evidence="4">DUF485 domain-containing protein</fullName>
    </recommendedName>
</protein>
<dbReference type="EMBL" id="JAUEOZ010000002">
    <property type="protein sequence ID" value="MDN2483404.1"/>
    <property type="molecule type" value="Genomic_DNA"/>
</dbReference>
<keyword evidence="1" id="KW-0812">Transmembrane</keyword>
<dbReference type="Proteomes" id="UP001169719">
    <property type="component" value="Unassembled WGS sequence"/>
</dbReference>
<comment type="caution">
    <text evidence="2">The sequence shown here is derived from an EMBL/GenBank/DDBJ whole genome shotgun (WGS) entry which is preliminary data.</text>
</comment>
<reference evidence="2" key="1">
    <citation type="submission" date="2024-05" db="EMBL/GenBank/DDBJ databases">
        <title>Genome Sequences of Four Agar- Degrading Marine Bacteria.</title>
        <authorList>
            <person name="Phillips E.K."/>
            <person name="Shaffer J.C."/>
            <person name="Henson M.W."/>
            <person name="Temperton B."/>
            <person name="Thrash C.J."/>
            <person name="Martin M.O."/>
        </authorList>
    </citation>
    <scope>NUCLEOTIDE SEQUENCE</scope>
    <source>
        <strain evidence="2">EKP203</strain>
    </source>
</reference>
<evidence type="ECO:0000313" key="2">
    <source>
        <dbReference type="EMBL" id="MDN2483404.1"/>
    </source>
</evidence>
<keyword evidence="1" id="KW-0472">Membrane</keyword>
<proteinExistence type="predicted"/>
<sequence length="92" mass="10958">MNDKVFDIWQKKREQGFFAWLSKSTLGAFSFYLVFSVVFQYSSIKEQGIDVFLQSQLSNFVLFAALMLFANCVLWFYRESSFKKEARRRNIL</sequence>
<organism evidence="2 3">
    <name type="scientific">Vibrio agarivorans</name>
    <dbReference type="NCBI Taxonomy" id="153622"/>
    <lineage>
        <taxon>Bacteria</taxon>
        <taxon>Pseudomonadati</taxon>
        <taxon>Pseudomonadota</taxon>
        <taxon>Gammaproteobacteria</taxon>
        <taxon>Vibrionales</taxon>
        <taxon>Vibrionaceae</taxon>
        <taxon>Vibrio</taxon>
    </lineage>
</organism>
<evidence type="ECO:0000313" key="3">
    <source>
        <dbReference type="Proteomes" id="UP001169719"/>
    </source>
</evidence>
<keyword evidence="1" id="KW-1133">Transmembrane helix</keyword>
<feature type="transmembrane region" description="Helical" evidence="1">
    <location>
        <begin position="59"/>
        <end position="77"/>
    </location>
</feature>